<gene>
    <name evidence="8" type="primary">NOP14</name>
</gene>
<feature type="compositionally biased region" description="Acidic residues" evidence="7">
    <location>
        <begin position="365"/>
        <end position="385"/>
    </location>
</feature>
<dbReference type="AlphaFoldDB" id="T2MEZ3"/>
<dbReference type="GO" id="GO:0032040">
    <property type="term" value="C:small-subunit processome"/>
    <property type="evidence" value="ECO:0007669"/>
    <property type="project" value="InterPro"/>
</dbReference>
<dbReference type="GO" id="GO:0030692">
    <property type="term" value="C:Noc4p-Nop14p complex"/>
    <property type="evidence" value="ECO:0007669"/>
    <property type="project" value="TreeGrafter"/>
</dbReference>
<evidence type="ECO:0000256" key="3">
    <source>
        <dbReference type="ARBA" id="ARBA00022517"/>
    </source>
</evidence>
<protein>
    <submittedName>
        <fullName evidence="8">Nucleolar protein 14</fullName>
    </submittedName>
</protein>
<keyword evidence="4" id="KW-0698">rRNA processing</keyword>
<dbReference type="Pfam" id="PF04147">
    <property type="entry name" value="Nop14"/>
    <property type="match status" value="1"/>
</dbReference>
<keyword evidence="3" id="KW-0690">Ribosome biogenesis</keyword>
<proteinExistence type="evidence at transcript level"/>
<comment type="similarity">
    <text evidence="2">Belongs to the NOP14 family.</text>
</comment>
<dbReference type="PANTHER" id="PTHR23183">
    <property type="entry name" value="NOP14"/>
    <property type="match status" value="1"/>
</dbReference>
<reference evidence="8" key="1">
    <citation type="journal article" date="2013" name="Genome Biol. Evol.">
        <title>Punctuated emergences of genetic and phenotypic innovations in eumetazoan, bilaterian, euteleostome, and hominidae ancestors.</title>
        <authorList>
            <person name="Wenger Y."/>
            <person name="Galliot B."/>
        </authorList>
    </citation>
    <scope>NUCLEOTIDE SEQUENCE</scope>
    <source>
        <tissue evidence="8">Whole animals</tissue>
    </source>
</reference>
<sequence>MVKNKCFAVENSRKKKRSSVPVIKRNPFEIHVSKLKHDVIGKKVKTDKGLPGLSRSKANEKRKKTLLKEYKQRNKANVIIDRRFGEFDDTISAEEKMLKRFTLEKQRHHEKSSLYNLDDDDEEDLTHYGQRLADIQTFDDAGLKLFDENEEENVHEHFGGFLTSKSPHEQSHKNDGKKLTRQQIMDEIVANSKKKKFERQKTQEQTFELTQKLDSQYKDIQSLLIQRPKGSSKRDDIKPDDYDKTVKELVFEAKAQATNRLKSTEEIAQLEKFRLEELEKQRQMRMNDNFIDDNVTFLSADAIIENYKKIDNRYEVRYNDGKMILPEGIDSLNSIGGIIDENENESDDDQNESDNENSVSTSGDTNDDEIETGDDSDIYSDQESDMLDKGNEVKCTVKNTKEEKSIELDGQTLSNTVSLNSLMKMLKDCKSNQDVLTVLNNLYKQLKINGSKKTNKINHFFDVLLNYFDYVCDMEKPKLSLVNDLSGFIQQLMQDIPKYGTSVMQEKLKNIFKKISLQINSKGNSNMFPTLKELLFLKLISLLYPTSDLNHSVTTPSLVLIAMVMNKCHFKCFKDVYSGIFLLSILYDYIKLSKRYIPEAICFVSKLLYLATPMKKKTSFWILNLHKEEQNYLMIKEKITKNVMPVSNVMPLSISLLASDIQENISTRLSCIKNILLLSKMLCILYIDLETFSEVFQPCSFLLEQMPTDKYPKTIKSLHEEVLSLMRSKNSLVRTPLTLHARKPIPLPLFEPKFDVDYEPRSKRRAGDKNQNEKEKIKYKIKKETKSAMREIRKDAHFLAKEQLKETLDRDADRRKKVRALENALSNERKEIREMQKSAKKMRK</sequence>
<comment type="subcellular location">
    <subcellularLocation>
        <location evidence="1">Nucleus</location>
        <location evidence="1">Nucleolus</location>
    </subcellularLocation>
</comment>
<feature type="region of interest" description="Disordered" evidence="7">
    <location>
        <begin position="335"/>
        <end position="391"/>
    </location>
</feature>
<evidence type="ECO:0000256" key="4">
    <source>
        <dbReference type="ARBA" id="ARBA00022552"/>
    </source>
</evidence>
<dbReference type="OrthoDB" id="441771at2759"/>
<keyword evidence="5" id="KW-0539">Nucleus</keyword>
<feature type="compositionally biased region" description="Acidic residues" evidence="7">
    <location>
        <begin position="340"/>
        <end position="355"/>
    </location>
</feature>
<dbReference type="EMBL" id="HAAD01004258">
    <property type="protein sequence ID" value="CDG70490.1"/>
    <property type="molecule type" value="mRNA"/>
</dbReference>
<evidence type="ECO:0000256" key="7">
    <source>
        <dbReference type="SAM" id="MobiDB-lite"/>
    </source>
</evidence>
<comment type="function">
    <text evidence="6">Involved in nucleolar processing of pre-18S ribosomal RNA. Has a role in the nuclear export of 40S pre-ribosomal subunit to the cytoplasm.</text>
</comment>
<dbReference type="GO" id="GO:0030490">
    <property type="term" value="P:maturation of SSU-rRNA"/>
    <property type="evidence" value="ECO:0007669"/>
    <property type="project" value="TreeGrafter"/>
</dbReference>
<evidence type="ECO:0000256" key="1">
    <source>
        <dbReference type="ARBA" id="ARBA00004604"/>
    </source>
</evidence>
<name>T2MEZ3_HYDVU</name>
<accession>T2MEZ3</accession>
<evidence type="ECO:0000256" key="2">
    <source>
        <dbReference type="ARBA" id="ARBA00007466"/>
    </source>
</evidence>
<dbReference type="PANTHER" id="PTHR23183:SF0">
    <property type="entry name" value="NUCLEOLAR PROTEIN 14"/>
    <property type="match status" value="1"/>
</dbReference>
<evidence type="ECO:0000256" key="5">
    <source>
        <dbReference type="ARBA" id="ARBA00023242"/>
    </source>
</evidence>
<dbReference type="InterPro" id="IPR007276">
    <property type="entry name" value="Nop14"/>
</dbReference>
<evidence type="ECO:0000313" key="8">
    <source>
        <dbReference type="EMBL" id="CDG70490.1"/>
    </source>
</evidence>
<evidence type="ECO:0000256" key="6">
    <source>
        <dbReference type="ARBA" id="ARBA00024695"/>
    </source>
</evidence>
<organism evidence="8">
    <name type="scientific">Hydra vulgaris</name>
    <name type="common">Hydra</name>
    <name type="synonym">Hydra attenuata</name>
    <dbReference type="NCBI Taxonomy" id="6087"/>
    <lineage>
        <taxon>Eukaryota</taxon>
        <taxon>Metazoa</taxon>
        <taxon>Cnidaria</taxon>
        <taxon>Hydrozoa</taxon>
        <taxon>Hydroidolina</taxon>
        <taxon>Anthoathecata</taxon>
        <taxon>Aplanulata</taxon>
        <taxon>Hydridae</taxon>
        <taxon>Hydra</taxon>
    </lineage>
</organism>